<evidence type="ECO:0000259" key="3">
    <source>
        <dbReference type="Pfam" id="PF13448"/>
    </source>
</evidence>
<name>A0A1G2V1A6_9BACT</name>
<feature type="domain" description="Pesticidal crystal protein Cry22Aa Ig-like" evidence="4">
    <location>
        <begin position="242"/>
        <end position="313"/>
    </location>
</feature>
<evidence type="ECO:0008006" key="7">
    <source>
        <dbReference type="Google" id="ProtNLM"/>
    </source>
</evidence>
<comment type="caution">
    <text evidence="5">The sequence shown here is derived from an EMBL/GenBank/DDBJ whole genome shotgun (WGS) entry which is preliminary data.</text>
</comment>
<dbReference type="InterPro" id="IPR032179">
    <property type="entry name" value="Cry22Aa_Ig-like"/>
</dbReference>
<dbReference type="Gene3D" id="2.60.40.10">
    <property type="entry name" value="Immunoglobulins"/>
    <property type="match status" value="2"/>
</dbReference>
<evidence type="ECO:0000313" key="5">
    <source>
        <dbReference type="EMBL" id="OHB15410.1"/>
    </source>
</evidence>
<keyword evidence="2" id="KW-1133">Transmembrane helix</keyword>
<protein>
    <recommendedName>
        <fullName evidence="7">Pesticidal crystal protein Cry22Aa Ig-like domain-containing protein</fullName>
    </recommendedName>
</protein>
<dbReference type="Pfam" id="PF13448">
    <property type="entry name" value="DUF4114"/>
    <property type="match status" value="1"/>
</dbReference>
<dbReference type="InterPro" id="IPR025193">
    <property type="entry name" value="DUF4114"/>
</dbReference>
<keyword evidence="2" id="KW-0472">Membrane</keyword>
<accession>A0A1G2V1A6</accession>
<feature type="region of interest" description="Disordered" evidence="1">
    <location>
        <begin position="1170"/>
        <end position="1193"/>
    </location>
</feature>
<keyword evidence="2" id="KW-0812">Transmembrane</keyword>
<dbReference type="Proteomes" id="UP000177697">
    <property type="component" value="Unassembled WGS sequence"/>
</dbReference>
<organism evidence="5 6">
    <name type="scientific">Candidatus Zambryskibacteria bacterium RIFOXYC1_FULL_39_10</name>
    <dbReference type="NCBI Taxonomy" id="1802779"/>
    <lineage>
        <taxon>Bacteria</taxon>
        <taxon>Candidatus Zambryskiibacteriota</taxon>
    </lineage>
</organism>
<evidence type="ECO:0000256" key="1">
    <source>
        <dbReference type="SAM" id="MobiDB-lite"/>
    </source>
</evidence>
<sequence>MFQINRKFRMLVSTVVILPMIFSLAVPAGIIFADENGSSSETATNTNLNLGSFPIDPKGSILYANVAPPLPDNPNAATFINLDQLATQNGFDTLVGRTLIMSVEGNMCYFAEGGPEECELIPVEAILGSFTVDTTEDVGAVNPLPGAIAATELSPASNAAYNYPNTWQDDQSTAGGPPDFSILKSSPLTVVVPTGAHYLAVAVNDSYYADNTDRDGTLKINIQVVVPTENPSNNIPNIPPTITLVGANPLEIAVDTLFVDPGATAADTEDGDLTSQIITNGSVNTSVEGSYTITYSVSDSQGASISVNRVVVVDSEIISYSCMLPDSLGDSVVITPGASSSGEKPLQQLLNDEGFTNTVGSDQNGYQIWNTSNSSTTIEIQFIDQGAHTANGNLVGYYTNGDKATFVPLFRTNNNSHPSYAGLPVFSKGQKISVNVLDASNLSFAIVSQAPNSLEMFSTEISKNNDSKDHVIAFDAKNSSGLIANTYILAFEDLVGGGDSDYDDVVVQVKVVACGSKDVVPTTCDPNINLIKNGSFESPVISSDKEWETFPMTNPDIGWQASWVSSLTTFNGHDRPTVTTLEFQKVGAAGVTPVEGNQSAELDADWEGNIDAHDPAGTPSSIAIFQDVQTNSNYVYELSYYFTARPGYDASENFLGVYVDNSQIDTHATSSVLWTKYVNSFVANDSATRVEFRDLGTPNALGTMLDNVVLRCVGPKPVNTPPTITLVGANPFNMTVGTVFTDPGATADDLEDGNLTSQIVRTGSINASTTGTYVLTYVVKDSGNLYATTTRTVNVNPVGDSNSPAVTLTANPSSITVGATSTLTWTSTNTNSCSAVWTTATSTSGSKDVAPGVTTEYSISCTGTNGTVSATTTVTVTSVPPVNPPGGGGGGGGGSLSGGRRHPVVVGEILGATSCLYLIDYIKIDWVNDPIEVLKVQSFLNVFEKESLSLTGVYNQATFDAVVRFQNKYASDILTPWGDKVTTGFVYILTKKKINEIYCNTIYPLSQGDQNEIDIFRNSDGVSSVNGNTGINSGVDVGTNGRNLGTLLGDSVDSIADNISNVLNGSAVVELKDSGKSALRNAAISLFSLPQRMFDRLFDGCGYTPTLLFLILIALVIIIIKLFANSVRGNEPKSPMVGTPNTSTTANVVKDSPVIILPGVMPDEEIIIENPEEGPDDVLVNTPDLRPDQNKKS</sequence>
<dbReference type="InterPro" id="IPR013783">
    <property type="entry name" value="Ig-like_fold"/>
</dbReference>
<gene>
    <name evidence="5" type="ORF">A2431_03975</name>
</gene>
<evidence type="ECO:0000259" key="4">
    <source>
        <dbReference type="Pfam" id="PF16403"/>
    </source>
</evidence>
<dbReference type="EMBL" id="MHWW01000009">
    <property type="protein sequence ID" value="OHB15410.1"/>
    <property type="molecule type" value="Genomic_DNA"/>
</dbReference>
<feature type="transmembrane region" description="Helical" evidence="2">
    <location>
        <begin position="1102"/>
        <end position="1124"/>
    </location>
</feature>
<evidence type="ECO:0000313" key="6">
    <source>
        <dbReference type="Proteomes" id="UP000177697"/>
    </source>
</evidence>
<reference evidence="5 6" key="1">
    <citation type="journal article" date="2016" name="Nat. Commun.">
        <title>Thousands of microbial genomes shed light on interconnected biogeochemical processes in an aquifer system.</title>
        <authorList>
            <person name="Anantharaman K."/>
            <person name="Brown C.T."/>
            <person name="Hug L.A."/>
            <person name="Sharon I."/>
            <person name="Castelle C.J."/>
            <person name="Probst A.J."/>
            <person name="Thomas B.C."/>
            <person name="Singh A."/>
            <person name="Wilkins M.J."/>
            <person name="Karaoz U."/>
            <person name="Brodie E.L."/>
            <person name="Williams K.H."/>
            <person name="Hubbard S.S."/>
            <person name="Banfield J.F."/>
        </authorList>
    </citation>
    <scope>NUCLEOTIDE SEQUENCE [LARGE SCALE GENOMIC DNA]</scope>
</reference>
<proteinExistence type="predicted"/>
<dbReference type="Pfam" id="PF16403">
    <property type="entry name" value="Bact_surface_Ig-like"/>
    <property type="match status" value="2"/>
</dbReference>
<dbReference type="AlphaFoldDB" id="A0A1G2V1A6"/>
<feature type="domain" description="Pesticidal crystal protein Cry22Aa Ig-like" evidence="4">
    <location>
        <begin position="724"/>
        <end position="795"/>
    </location>
</feature>
<evidence type="ECO:0000256" key="2">
    <source>
        <dbReference type="SAM" id="Phobius"/>
    </source>
</evidence>
<feature type="domain" description="DUF4114" evidence="3">
    <location>
        <begin position="427"/>
        <end position="511"/>
    </location>
</feature>